<evidence type="ECO:0000313" key="7">
    <source>
        <dbReference type="Proteomes" id="UP000236959"/>
    </source>
</evidence>
<feature type="domain" description="HTH luxR-type" evidence="4">
    <location>
        <begin position="140"/>
        <end position="205"/>
    </location>
</feature>
<keyword evidence="7" id="KW-1185">Reference proteome</keyword>
<dbReference type="OrthoDB" id="3679796at2"/>
<evidence type="ECO:0000256" key="1">
    <source>
        <dbReference type="ARBA" id="ARBA00022553"/>
    </source>
</evidence>
<dbReference type="InterPro" id="IPR058245">
    <property type="entry name" value="NreC/VraR/RcsB-like_REC"/>
</dbReference>
<dbReference type="InterPro" id="IPR001789">
    <property type="entry name" value="Sig_transdc_resp-reg_receiver"/>
</dbReference>
<dbReference type="GO" id="GO:0000160">
    <property type="term" value="P:phosphorelay signal transduction system"/>
    <property type="evidence" value="ECO:0007669"/>
    <property type="project" value="InterPro"/>
</dbReference>
<gene>
    <name evidence="6" type="ORF">CLV41_1049</name>
</gene>
<dbReference type="Proteomes" id="UP000236959">
    <property type="component" value="Unassembled WGS sequence"/>
</dbReference>
<keyword evidence="1 3" id="KW-0597">Phosphoprotein</keyword>
<dbReference type="AlphaFoldDB" id="A0A2S3UUP5"/>
<reference evidence="6 7" key="1">
    <citation type="submission" date="2018-01" db="EMBL/GenBank/DDBJ databases">
        <title>Genomic Encyclopedia of Archaeal and Bacterial Type Strains, Phase II (KMG-II): from individual species to whole genera.</title>
        <authorList>
            <person name="Goeker M."/>
        </authorList>
    </citation>
    <scope>NUCLEOTIDE SEQUENCE [LARGE SCALE GENOMIC DNA]</scope>
    <source>
        <strain evidence="6 7">DSM 17023</strain>
    </source>
</reference>
<protein>
    <submittedName>
        <fullName evidence="6">DNA-binding NarL/FixJ family response regulator</fullName>
    </submittedName>
</protein>
<dbReference type="InterPro" id="IPR011006">
    <property type="entry name" value="CheY-like_superfamily"/>
</dbReference>
<dbReference type="GO" id="GO:0003677">
    <property type="term" value="F:DNA binding"/>
    <property type="evidence" value="ECO:0007669"/>
    <property type="project" value="UniProtKB-KW"/>
</dbReference>
<evidence type="ECO:0000256" key="3">
    <source>
        <dbReference type="PROSITE-ProRule" id="PRU00169"/>
    </source>
</evidence>
<dbReference type="Pfam" id="PF00072">
    <property type="entry name" value="Response_reg"/>
    <property type="match status" value="1"/>
</dbReference>
<dbReference type="CDD" id="cd17535">
    <property type="entry name" value="REC_NarL-like"/>
    <property type="match status" value="1"/>
</dbReference>
<keyword evidence="2 6" id="KW-0238">DNA-binding</keyword>
<accession>A0A2S3UUP5</accession>
<dbReference type="InterPro" id="IPR000792">
    <property type="entry name" value="Tscrpt_reg_LuxR_C"/>
</dbReference>
<evidence type="ECO:0000259" key="4">
    <source>
        <dbReference type="PROSITE" id="PS50043"/>
    </source>
</evidence>
<feature type="modified residue" description="4-aspartylphosphate" evidence="3">
    <location>
        <position position="53"/>
    </location>
</feature>
<dbReference type="PANTHER" id="PTHR43214:SF43">
    <property type="entry name" value="TWO-COMPONENT RESPONSE REGULATOR"/>
    <property type="match status" value="1"/>
</dbReference>
<dbReference type="EMBL" id="PPCN01000004">
    <property type="protein sequence ID" value="POF31447.1"/>
    <property type="molecule type" value="Genomic_DNA"/>
</dbReference>
<dbReference type="SUPFAM" id="SSF46894">
    <property type="entry name" value="C-terminal effector domain of the bipartite response regulators"/>
    <property type="match status" value="1"/>
</dbReference>
<comment type="caution">
    <text evidence="6">The sequence shown here is derived from an EMBL/GenBank/DDBJ whole genome shotgun (WGS) entry which is preliminary data.</text>
</comment>
<evidence type="ECO:0000256" key="2">
    <source>
        <dbReference type="ARBA" id="ARBA00023125"/>
    </source>
</evidence>
<dbReference type="PROSITE" id="PS50110">
    <property type="entry name" value="RESPONSE_REGULATORY"/>
    <property type="match status" value="1"/>
</dbReference>
<dbReference type="SUPFAM" id="SSF52172">
    <property type="entry name" value="CheY-like"/>
    <property type="match status" value="1"/>
</dbReference>
<proteinExistence type="predicted"/>
<dbReference type="Pfam" id="PF00196">
    <property type="entry name" value="GerE"/>
    <property type="match status" value="1"/>
</dbReference>
<dbReference type="Gene3D" id="3.40.50.2300">
    <property type="match status" value="1"/>
</dbReference>
<dbReference type="GO" id="GO:0006355">
    <property type="term" value="P:regulation of DNA-templated transcription"/>
    <property type="evidence" value="ECO:0007669"/>
    <property type="project" value="InterPro"/>
</dbReference>
<dbReference type="InterPro" id="IPR016032">
    <property type="entry name" value="Sig_transdc_resp-reg_C-effctor"/>
</dbReference>
<dbReference type="SMART" id="SM00448">
    <property type="entry name" value="REC"/>
    <property type="match status" value="1"/>
</dbReference>
<organism evidence="6 7">
    <name type="scientific">Roseibium marinum</name>
    <dbReference type="NCBI Taxonomy" id="281252"/>
    <lineage>
        <taxon>Bacteria</taxon>
        <taxon>Pseudomonadati</taxon>
        <taxon>Pseudomonadota</taxon>
        <taxon>Alphaproteobacteria</taxon>
        <taxon>Hyphomicrobiales</taxon>
        <taxon>Stappiaceae</taxon>
        <taxon>Roseibium</taxon>
    </lineage>
</organism>
<dbReference type="RefSeq" id="WP_103222389.1">
    <property type="nucleotide sequence ID" value="NZ_PPCN01000004.1"/>
</dbReference>
<evidence type="ECO:0000313" key="6">
    <source>
        <dbReference type="EMBL" id="POF31447.1"/>
    </source>
</evidence>
<dbReference type="SMART" id="SM00421">
    <property type="entry name" value="HTH_LUXR"/>
    <property type="match status" value="1"/>
</dbReference>
<feature type="domain" description="Response regulatory" evidence="5">
    <location>
        <begin position="3"/>
        <end position="118"/>
    </location>
</feature>
<sequence length="209" mass="22325">MKTALIIDDHPVTHLGCGQLLRELEYSQVLEALTDQDALSLAKAHTPTLIVLDLGMPGLGGLNLIEPLLRHVPAARILVFSMNEQAVFVAKALSAGAAGYLTKNSGPEQFHAAVQALEAGKVYLEHEMAMAVATSKIGGHADPLSMLSEREYQVLRLLGQGDDLQKIADALRVSYKTAANTSSAIKKKLGARNTTELIRYAISAGVVDN</sequence>
<dbReference type="InterPro" id="IPR039420">
    <property type="entry name" value="WalR-like"/>
</dbReference>
<evidence type="ECO:0000259" key="5">
    <source>
        <dbReference type="PROSITE" id="PS50110"/>
    </source>
</evidence>
<dbReference type="CDD" id="cd06170">
    <property type="entry name" value="LuxR_C_like"/>
    <property type="match status" value="1"/>
</dbReference>
<dbReference type="PROSITE" id="PS50043">
    <property type="entry name" value="HTH_LUXR_2"/>
    <property type="match status" value="1"/>
</dbReference>
<dbReference type="PANTHER" id="PTHR43214">
    <property type="entry name" value="TWO-COMPONENT RESPONSE REGULATOR"/>
    <property type="match status" value="1"/>
</dbReference>
<dbReference type="PRINTS" id="PR00038">
    <property type="entry name" value="HTHLUXR"/>
</dbReference>
<name>A0A2S3UUP5_9HYPH</name>